<dbReference type="EMBL" id="JAESWA010000022">
    <property type="protein sequence ID" value="MBL4932104.1"/>
    <property type="molecule type" value="Genomic_DNA"/>
</dbReference>
<organism evidence="2 3">
    <name type="scientific">Clostridium paridis</name>
    <dbReference type="NCBI Taxonomy" id="2803863"/>
    <lineage>
        <taxon>Bacteria</taxon>
        <taxon>Bacillati</taxon>
        <taxon>Bacillota</taxon>
        <taxon>Clostridia</taxon>
        <taxon>Eubacteriales</taxon>
        <taxon>Clostridiaceae</taxon>
        <taxon>Clostridium</taxon>
    </lineage>
</organism>
<evidence type="ECO:0000313" key="3">
    <source>
        <dbReference type="Proteomes" id="UP000623681"/>
    </source>
</evidence>
<dbReference type="Proteomes" id="UP000623681">
    <property type="component" value="Unassembled WGS sequence"/>
</dbReference>
<feature type="region of interest" description="Disordered" evidence="1">
    <location>
        <begin position="27"/>
        <end position="46"/>
    </location>
</feature>
<gene>
    <name evidence="2" type="ORF">JK634_09835</name>
</gene>
<proteinExistence type="predicted"/>
<feature type="compositionally biased region" description="Basic and acidic residues" evidence="1">
    <location>
        <begin position="30"/>
        <end position="46"/>
    </location>
</feature>
<reference evidence="2" key="1">
    <citation type="submission" date="2021-01" db="EMBL/GenBank/DDBJ databases">
        <title>Genome public.</title>
        <authorList>
            <person name="Liu C."/>
            <person name="Sun Q."/>
        </authorList>
    </citation>
    <scope>NUCLEOTIDE SEQUENCE</scope>
    <source>
        <strain evidence="2">YIM B02565</strain>
    </source>
</reference>
<comment type="caution">
    <text evidence="2">The sequence shown here is derived from an EMBL/GenBank/DDBJ whole genome shotgun (WGS) entry which is preliminary data.</text>
</comment>
<dbReference type="RefSeq" id="WP_202767480.1">
    <property type="nucleotide sequence ID" value="NZ_JAESWA010000022.1"/>
</dbReference>
<dbReference type="AlphaFoldDB" id="A0A937FEY5"/>
<evidence type="ECO:0000313" key="2">
    <source>
        <dbReference type="EMBL" id="MBL4932104.1"/>
    </source>
</evidence>
<evidence type="ECO:0000256" key="1">
    <source>
        <dbReference type="SAM" id="MobiDB-lite"/>
    </source>
</evidence>
<name>A0A937FEY5_9CLOT</name>
<accession>A0A937FEY5</accession>
<keyword evidence="3" id="KW-1185">Reference proteome</keyword>
<protein>
    <submittedName>
        <fullName evidence="2">Uncharacterized protein</fullName>
    </submittedName>
</protein>
<sequence length="46" mass="5502">MTNKLRVTKKQMARLGLKKNESGDYEYIDPEEKNRSKYNPVRKESK</sequence>